<reference evidence="2" key="1">
    <citation type="submission" date="2022-07" db="EMBL/GenBank/DDBJ databases">
        <authorList>
            <person name="Macas J."/>
            <person name="Novak P."/>
            <person name="Neumann P."/>
        </authorList>
    </citation>
    <scope>NUCLEOTIDE SEQUENCE</scope>
</reference>
<proteinExistence type="predicted"/>
<evidence type="ECO:0000313" key="3">
    <source>
        <dbReference type="Proteomes" id="UP001152523"/>
    </source>
</evidence>
<evidence type="ECO:0000259" key="1">
    <source>
        <dbReference type="Pfam" id="PF07727"/>
    </source>
</evidence>
<evidence type="ECO:0000313" key="2">
    <source>
        <dbReference type="EMBL" id="CAH9144466.1"/>
    </source>
</evidence>
<accession>A0AAV0G912</accession>
<keyword evidence="3" id="KW-1185">Reference proteome</keyword>
<dbReference type="Pfam" id="PF07727">
    <property type="entry name" value="RVT_2"/>
    <property type="match status" value="1"/>
</dbReference>
<dbReference type="EMBL" id="CAMAPF010001065">
    <property type="protein sequence ID" value="CAH9144466.1"/>
    <property type="molecule type" value="Genomic_DNA"/>
</dbReference>
<dbReference type="Proteomes" id="UP001152523">
    <property type="component" value="Unassembled WGS sequence"/>
</dbReference>
<comment type="caution">
    <text evidence="2">The sequence shown here is derived from an EMBL/GenBank/DDBJ whole genome shotgun (WGS) entry which is preliminary data.</text>
</comment>
<protein>
    <recommendedName>
        <fullName evidence="1">Reverse transcriptase Ty1/copia-type domain-containing protein</fullName>
    </recommendedName>
</protein>
<dbReference type="AlphaFoldDB" id="A0AAV0G912"/>
<sequence length="57" mass="6734">MLIQIYVDDIIFASSNPNFCKKFSNLMHTKFEMSMMGELNFFLGLQIKQIPDRIFIN</sequence>
<gene>
    <name evidence="2" type="ORF">CEPIT_LOCUS41462</name>
</gene>
<feature type="non-terminal residue" evidence="2">
    <location>
        <position position="57"/>
    </location>
</feature>
<name>A0AAV0G912_9ASTE</name>
<organism evidence="2 3">
    <name type="scientific">Cuscuta epithymum</name>
    <dbReference type="NCBI Taxonomy" id="186058"/>
    <lineage>
        <taxon>Eukaryota</taxon>
        <taxon>Viridiplantae</taxon>
        <taxon>Streptophyta</taxon>
        <taxon>Embryophyta</taxon>
        <taxon>Tracheophyta</taxon>
        <taxon>Spermatophyta</taxon>
        <taxon>Magnoliopsida</taxon>
        <taxon>eudicotyledons</taxon>
        <taxon>Gunneridae</taxon>
        <taxon>Pentapetalae</taxon>
        <taxon>asterids</taxon>
        <taxon>lamiids</taxon>
        <taxon>Solanales</taxon>
        <taxon>Convolvulaceae</taxon>
        <taxon>Cuscuteae</taxon>
        <taxon>Cuscuta</taxon>
        <taxon>Cuscuta subgen. Cuscuta</taxon>
    </lineage>
</organism>
<feature type="domain" description="Reverse transcriptase Ty1/copia-type" evidence="1">
    <location>
        <begin position="1"/>
        <end position="54"/>
    </location>
</feature>
<dbReference type="InterPro" id="IPR013103">
    <property type="entry name" value="RVT_2"/>
</dbReference>